<feature type="compositionally biased region" description="Acidic residues" evidence="4">
    <location>
        <begin position="642"/>
        <end position="653"/>
    </location>
</feature>
<feature type="compositionally biased region" description="Polar residues" evidence="4">
    <location>
        <begin position="1"/>
        <end position="12"/>
    </location>
</feature>
<feature type="compositionally biased region" description="Basic and acidic residues" evidence="4">
    <location>
        <begin position="306"/>
        <end position="336"/>
    </location>
</feature>
<evidence type="ECO:0000313" key="5">
    <source>
        <dbReference type="EMBL" id="PSN73528.1"/>
    </source>
</evidence>
<dbReference type="AlphaFoldDB" id="A0A2T2P849"/>
<feature type="region of interest" description="Disordered" evidence="4">
    <location>
        <begin position="374"/>
        <end position="393"/>
    </location>
</feature>
<sequence>MPPRISRSSVQGSAPPKTKGKAPARKPKKAQKRALDAFSIAGHEAPDRVKIRPNRLGEIEGGAQRKRRRDLEDEEEDEEEDGGESKRRRRGEDSYDEGSDSEGNHWTMGHVEDGDDSDIDSDEAFGDSDEERFEGWTFRGSSSNQKSKPKKKPKAVEADDDEDMDIDLDEGESADGEEEDEDEDEDDLGEDAIDLATALDQYEESEEEREKEKKQKKKKVSAFDDSSDESPSEGEDIGRDGFSDFSSDEDEDEEDKNAQLKSLISSLPQEEEKKDKGPRKVEVHEGGTPSEFGVLRKVDLSSLKPKTSDPEAKKALKLLQDDVKSSKRNDIARKLDAPLPKRQQDKLDRAVANEKANETLERWVDTIKQNRQAEHLSFPLKHPNAGKASGETRLMPTTAAAPTNELESTIQSILQQSGLSTGKDDEEQIQKWEELQTNKLPLEEVLRRRAQLRKERELLFREEVRAKRIKKIKSKAYRRVHRKERERLMEKEREQLKADGVDISEDEREYNDRRRAEERMGAKHRESRWAKGVKATGRAAWDDDARSGVTDMARRNEELRRRIEGKTIRDEDDEGSDFSSEEESDDGDDDDVLKKQLGRLKENPFSTDNSKLGSMAFMQRAEAAKRAQNDEDIERMRKELAGEESNESESEDENATRVGRRKFGPGAKTATPAVQVKGSEFEERLGSDDEEATNVASMGRMSSGVPNGASTGAKSSSQNPYLSGLKAKKSTKETGPDLASQAVDTIAALQVEPTSSKSKAKSKAKSKKPKKSSDDEDELPEPTVSAPDDDGWQTVTYKNNDGSEDEDDDGIEDDGIDLDIVTRNNSLTARGFAGDNVEEDFAKEKAETVKQEDAKTVVNHLPGWGAWAGEGLTASEKKHKGKRTVTKQQGIRPDKRKDAKNDRAIINEKRVKANSKYLASQLPHQFETKDQYERALRMPQGPEWQTKKSFQDATKPRLLVKQGIIRPMHKPLV</sequence>
<feature type="compositionally biased region" description="Acidic residues" evidence="4">
    <location>
        <begin position="113"/>
        <end position="132"/>
    </location>
</feature>
<evidence type="ECO:0000256" key="3">
    <source>
        <dbReference type="ARBA" id="ARBA00023242"/>
    </source>
</evidence>
<feature type="compositionally biased region" description="Basic residues" evidence="4">
    <location>
        <begin position="18"/>
        <end position="32"/>
    </location>
</feature>
<feature type="compositionally biased region" description="Basic and acidic residues" evidence="4">
    <location>
        <begin position="892"/>
        <end position="901"/>
    </location>
</feature>
<dbReference type="Proteomes" id="UP000240883">
    <property type="component" value="Unassembled WGS sequence"/>
</dbReference>
<keyword evidence="6" id="KW-1185">Reference proteome</keyword>
<feature type="compositionally biased region" description="Basic and acidic residues" evidence="4">
    <location>
        <begin position="622"/>
        <end position="641"/>
    </location>
</feature>
<dbReference type="PANTHER" id="PTHR14150:SF12">
    <property type="entry name" value="U3 SMALL NUCLEOLAR RNA-ASSOCIATED PROTEIN 14 HOMOLOG A"/>
    <property type="match status" value="1"/>
</dbReference>
<protein>
    <submittedName>
        <fullName evidence="5">Utp14-domain-containing protein</fullName>
    </submittedName>
</protein>
<accession>A0A2T2P849</accession>
<keyword evidence="2" id="KW-0597">Phosphoprotein</keyword>
<feature type="region of interest" description="Disordered" evidence="4">
    <location>
        <begin position="1"/>
        <end position="348"/>
    </location>
</feature>
<evidence type="ECO:0000313" key="6">
    <source>
        <dbReference type="Proteomes" id="UP000240883"/>
    </source>
</evidence>
<feature type="compositionally biased region" description="Acidic residues" evidence="4">
    <location>
        <begin position="158"/>
        <end position="193"/>
    </location>
</feature>
<feature type="compositionally biased region" description="Acidic residues" evidence="4">
    <location>
        <begin position="225"/>
        <end position="235"/>
    </location>
</feature>
<feature type="compositionally biased region" description="Acidic residues" evidence="4">
    <location>
        <begin position="570"/>
        <end position="591"/>
    </location>
</feature>
<comment type="subcellular location">
    <subcellularLocation>
        <location evidence="1">Nucleus</location>
        <location evidence="1">Nucleolus</location>
    </subcellularLocation>
</comment>
<evidence type="ECO:0000256" key="2">
    <source>
        <dbReference type="ARBA" id="ARBA00022553"/>
    </source>
</evidence>
<dbReference type="GO" id="GO:0032040">
    <property type="term" value="C:small-subunit processome"/>
    <property type="evidence" value="ECO:0007669"/>
    <property type="project" value="InterPro"/>
</dbReference>
<feature type="compositionally biased region" description="Acidic residues" evidence="4">
    <location>
        <begin position="802"/>
        <end position="817"/>
    </location>
</feature>
<feature type="compositionally biased region" description="Polar residues" evidence="4">
    <location>
        <begin position="259"/>
        <end position="268"/>
    </location>
</feature>
<evidence type="ECO:0000256" key="4">
    <source>
        <dbReference type="SAM" id="MobiDB-lite"/>
    </source>
</evidence>
<dbReference type="OrthoDB" id="277439at2759"/>
<feature type="compositionally biased region" description="Basic residues" evidence="4">
    <location>
        <begin position="758"/>
        <end position="770"/>
    </location>
</feature>
<keyword evidence="3" id="KW-0539">Nucleus</keyword>
<feature type="compositionally biased region" description="Basic and acidic residues" evidence="4">
    <location>
        <begin position="270"/>
        <end position="285"/>
    </location>
</feature>
<feature type="compositionally biased region" description="Basic and acidic residues" evidence="4">
    <location>
        <begin position="540"/>
        <end position="569"/>
    </location>
</feature>
<feature type="compositionally biased region" description="Acidic residues" evidence="4">
    <location>
        <begin position="246"/>
        <end position="255"/>
    </location>
</feature>
<dbReference type="Pfam" id="PF04615">
    <property type="entry name" value="Utp14"/>
    <property type="match status" value="1"/>
</dbReference>
<dbReference type="EMBL" id="KZ678129">
    <property type="protein sequence ID" value="PSN73528.1"/>
    <property type="molecule type" value="Genomic_DNA"/>
</dbReference>
<dbReference type="STRING" id="1448308.A0A2T2P849"/>
<feature type="compositionally biased region" description="Polar residues" evidence="4">
    <location>
        <begin position="704"/>
        <end position="721"/>
    </location>
</feature>
<evidence type="ECO:0000256" key="1">
    <source>
        <dbReference type="ARBA" id="ARBA00004604"/>
    </source>
</evidence>
<dbReference type="GO" id="GO:0006364">
    <property type="term" value="P:rRNA processing"/>
    <property type="evidence" value="ECO:0007669"/>
    <property type="project" value="InterPro"/>
</dbReference>
<proteinExistence type="predicted"/>
<name>A0A2T2P849_CORCC</name>
<feature type="compositionally biased region" description="Basic and acidic residues" evidence="4">
    <location>
        <begin position="44"/>
        <end position="58"/>
    </location>
</feature>
<organism evidence="5 6">
    <name type="scientific">Corynespora cassiicola Philippines</name>
    <dbReference type="NCBI Taxonomy" id="1448308"/>
    <lineage>
        <taxon>Eukaryota</taxon>
        <taxon>Fungi</taxon>
        <taxon>Dikarya</taxon>
        <taxon>Ascomycota</taxon>
        <taxon>Pezizomycotina</taxon>
        <taxon>Dothideomycetes</taxon>
        <taxon>Pleosporomycetidae</taxon>
        <taxon>Pleosporales</taxon>
        <taxon>Corynesporascaceae</taxon>
        <taxon>Corynespora</taxon>
    </lineage>
</organism>
<gene>
    <name evidence="5" type="ORF">BS50DRAFT_543210</name>
</gene>
<feature type="region of interest" description="Disordered" evidence="4">
    <location>
        <begin position="499"/>
        <end position="817"/>
    </location>
</feature>
<dbReference type="InterPro" id="IPR006709">
    <property type="entry name" value="SSU_processome_Utp14"/>
</dbReference>
<feature type="compositionally biased region" description="Acidic residues" evidence="4">
    <location>
        <begin position="72"/>
        <end position="82"/>
    </location>
</feature>
<reference evidence="5 6" key="1">
    <citation type="journal article" date="2018" name="Front. Microbiol.">
        <title>Genome-Wide Analysis of Corynespora cassiicola Leaf Fall Disease Putative Effectors.</title>
        <authorList>
            <person name="Lopez D."/>
            <person name="Ribeiro S."/>
            <person name="Label P."/>
            <person name="Fumanal B."/>
            <person name="Venisse J.S."/>
            <person name="Kohler A."/>
            <person name="de Oliveira R.R."/>
            <person name="Labutti K."/>
            <person name="Lipzen A."/>
            <person name="Lail K."/>
            <person name="Bauer D."/>
            <person name="Ohm R.A."/>
            <person name="Barry K.W."/>
            <person name="Spatafora J."/>
            <person name="Grigoriev I.V."/>
            <person name="Martin F.M."/>
            <person name="Pujade-Renaud V."/>
        </authorList>
    </citation>
    <scope>NUCLEOTIDE SEQUENCE [LARGE SCALE GENOMIC DNA]</scope>
    <source>
        <strain evidence="5 6">Philippines</strain>
    </source>
</reference>
<dbReference type="PANTHER" id="PTHR14150">
    <property type="entry name" value="U3 SMALL NUCLEOLAR RNA-ASSOCIATED PROTEIN 14"/>
    <property type="match status" value="1"/>
</dbReference>
<feature type="compositionally biased region" description="Basic and acidic residues" evidence="4">
    <location>
        <begin position="510"/>
        <end position="529"/>
    </location>
</feature>
<feature type="region of interest" description="Disordered" evidence="4">
    <location>
        <begin position="873"/>
        <end position="901"/>
    </location>
</feature>